<sequence>MPAWAGCAFHPRHRSGHHRHDNRYTSKMDALRNYVDDYLQRTDPNQRLEHQGLAFLVLGGACILVVLTLMLR</sequence>
<feature type="compositionally biased region" description="Basic residues" evidence="1">
    <location>
        <begin position="10"/>
        <end position="21"/>
    </location>
</feature>
<evidence type="ECO:0000313" key="4">
    <source>
        <dbReference type="Proteomes" id="UP000272560"/>
    </source>
</evidence>
<name>A0A3A5M8V8_9MICC</name>
<dbReference type="EMBL" id="QZVT01000002">
    <property type="protein sequence ID" value="RJT81973.1"/>
    <property type="molecule type" value="Genomic_DNA"/>
</dbReference>
<feature type="transmembrane region" description="Helical" evidence="2">
    <location>
        <begin position="52"/>
        <end position="71"/>
    </location>
</feature>
<dbReference type="AlphaFoldDB" id="A0A3A5M8V8"/>
<keyword evidence="2" id="KW-0472">Membrane</keyword>
<proteinExistence type="predicted"/>
<accession>A0A3A5M8V8</accession>
<evidence type="ECO:0000313" key="3">
    <source>
        <dbReference type="EMBL" id="RJT81973.1"/>
    </source>
</evidence>
<dbReference type="Proteomes" id="UP000272560">
    <property type="component" value="Unassembled WGS sequence"/>
</dbReference>
<feature type="region of interest" description="Disordered" evidence="1">
    <location>
        <begin position="1"/>
        <end position="21"/>
    </location>
</feature>
<comment type="caution">
    <text evidence="3">The sequence shown here is derived from an EMBL/GenBank/DDBJ whole genome shotgun (WGS) entry which is preliminary data.</text>
</comment>
<organism evidence="3 4">
    <name type="scientific">Arthrobacter cheniae</name>
    <dbReference type="NCBI Taxonomy" id="1258888"/>
    <lineage>
        <taxon>Bacteria</taxon>
        <taxon>Bacillati</taxon>
        <taxon>Actinomycetota</taxon>
        <taxon>Actinomycetes</taxon>
        <taxon>Micrococcales</taxon>
        <taxon>Micrococcaceae</taxon>
        <taxon>Arthrobacter</taxon>
    </lineage>
</organism>
<reference evidence="3 4" key="1">
    <citation type="submission" date="2018-09" db="EMBL/GenBank/DDBJ databases">
        <title>Novel species of Arthrobacter.</title>
        <authorList>
            <person name="Liu Q."/>
            <person name="Xin Y.-H."/>
        </authorList>
    </citation>
    <scope>NUCLEOTIDE SEQUENCE [LARGE SCALE GENOMIC DNA]</scope>
    <source>
        <strain evidence="3 4">Hz2</strain>
    </source>
</reference>
<keyword evidence="2" id="KW-0812">Transmembrane</keyword>
<keyword evidence="4" id="KW-1185">Reference proteome</keyword>
<gene>
    <name evidence="3" type="ORF">D6T63_04305</name>
</gene>
<evidence type="ECO:0000256" key="2">
    <source>
        <dbReference type="SAM" id="Phobius"/>
    </source>
</evidence>
<protein>
    <submittedName>
        <fullName evidence="3">Uncharacterized protein</fullName>
    </submittedName>
</protein>
<evidence type="ECO:0000256" key="1">
    <source>
        <dbReference type="SAM" id="MobiDB-lite"/>
    </source>
</evidence>
<keyword evidence="2" id="KW-1133">Transmembrane helix</keyword>